<dbReference type="GO" id="GO:0005975">
    <property type="term" value="P:carbohydrate metabolic process"/>
    <property type="evidence" value="ECO:0007669"/>
    <property type="project" value="InterPro"/>
</dbReference>
<dbReference type="InterPro" id="IPR001764">
    <property type="entry name" value="Glyco_hydro_3_N"/>
</dbReference>
<proteinExistence type="inferred from homology"/>
<gene>
    <name evidence="11" type="primary">nagZ</name>
    <name evidence="13" type="ORF">BECKTUN1418D_GA0071000_10047</name>
</gene>
<evidence type="ECO:0000256" key="4">
    <source>
        <dbReference type="ARBA" id="ARBA00022801"/>
    </source>
</evidence>
<dbReference type="Pfam" id="PF00933">
    <property type="entry name" value="Glyco_hydro_3"/>
    <property type="match status" value="1"/>
</dbReference>
<dbReference type="PROSITE" id="PS00775">
    <property type="entry name" value="GLYCOSYL_HYDROL_F3"/>
    <property type="match status" value="1"/>
</dbReference>
<feature type="active site" description="Proton donor/acceptor" evidence="11">
    <location>
        <position position="181"/>
    </location>
</feature>
<dbReference type="AlphaFoldDB" id="A0A450ZB00"/>
<dbReference type="HAMAP" id="MF_00364">
    <property type="entry name" value="NagZ"/>
    <property type="match status" value="1"/>
</dbReference>
<feature type="site" description="Important for catalytic activity" evidence="11">
    <location>
        <position position="179"/>
    </location>
</feature>
<dbReference type="PANTHER" id="PTHR30480:SF13">
    <property type="entry name" value="BETA-HEXOSAMINIDASE"/>
    <property type="match status" value="1"/>
</dbReference>
<keyword evidence="7 11" id="KW-0326">Glycosidase</keyword>
<keyword evidence="2 11" id="KW-0963">Cytoplasm</keyword>
<dbReference type="Gene3D" id="3.20.20.300">
    <property type="entry name" value="Glycoside hydrolase, family 3, N-terminal domain"/>
    <property type="match status" value="1"/>
</dbReference>
<comment type="catalytic activity">
    <reaction evidence="1 11">
        <text>Hydrolysis of terminal non-reducing N-acetyl-D-hexosamine residues in N-acetyl-beta-D-hexosaminides.</text>
        <dbReference type="EC" id="3.2.1.52"/>
    </reaction>
</comment>
<evidence type="ECO:0000259" key="12">
    <source>
        <dbReference type="Pfam" id="PF00933"/>
    </source>
</evidence>
<feature type="binding site" evidence="11">
    <location>
        <position position="138"/>
    </location>
    <ligand>
        <name>substrate</name>
    </ligand>
</feature>
<comment type="subcellular location">
    <subcellularLocation>
        <location evidence="11">Cytoplasm</location>
    </subcellularLocation>
</comment>
<dbReference type="PANTHER" id="PTHR30480">
    <property type="entry name" value="BETA-HEXOSAMINIDASE-RELATED"/>
    <property type="match status" value="1"/>
</dbReference>
<dbReference type="UniPathway" id="UPA00544"/>
<keyword evidence="4 11" id="KW-0378">Hydrolase</keyword>
<dbReference type="GO" id="GO:0071555">
    <property type="term" value="P:cell wall organization"/>
    <property type="evidence" value="ECO:0007669"/>
    <property type="project" value="UniProtKB-KW"/>
</dbReference>
<comment type="pathway">
    <text evidence="10 11">Cell wall biogenesis; peptidoglycan recycling.</text>
</comment>
<evidence type="ECO:0000256" key="1">
    <source>
        <dbReference type="ARBA" id="ARBA00001231"/>
    </source>
</evidence>
<comment type="similarity">
    <text evidence="11">Belongs to the glycosyl hydrolase 3 family. NagZ subfamily.</text>
</comment>
<dbReference type="SUPFAM" id="SSF51445">
    <property type="entry name" value="(Trans)glycosidases"/>
    <property type="match status" value="1"/>
</dbReference>
<dbReference type="InterPro" id="IPR017853">
    <property type="entry name" value="GH"/>
</dbReference>
<evidence type="ECO:0000256" key="6">
    <source>
        <dbReference type="ARBA" id="ARBA00022984"/>
    </source>
</evidence>
<organism evidence="13">
    <name type="scientific">Candidatus Kentrum sp. TUN</name>
    <dbReference type="NCBI Taxonomy" id="2126343"/>
    <lineage>
        <taxon>Bacteria</taxon>
        <taxon>Pseudomonadati</taxon>
        <taxon>Pseudomonadota</taxon>
        <taxon>Gammaproteobacteria</taxon>
        <taxon>Candidatus Kentrum</taxon>
    </lineage>
</organism>
<keyword evidence="8 11" id="KW-0131">Cell cycle</keyword>
<feature type="domain" description="Glycoside hydrolase family 3 N-terminal" evidence="12">
    <location>
        <begin position="17"/>
        <end position="294"/>
    </location>
</feature>
<evidence type="ECO:0000313" key="13">
    <source>
        <dbReference type="EMBL" id="VFK50971.1"/>
    </source>
</evidence>
<evidence type="ECO:0000256" key="7">
    <source>
        <dbReference type="ARBA" id="ARBA00023295"/>
    </source>
</evidence>
<dbReference type="GO" id="GO:0005737">
    <property type="term" value="C:cytoplasm"/>
    <property type="evidence" value="ECO:0007669"/>
    <property type="project" value="UniProtKB-SubCell"/>
</dbReference>
<dbReference type="NCBIfam" id="NF003740">
    <property type="entry name" value="PRK05337.1"/>
    <property type="match status" value="1"/>
</dbReference>
<dbReference type="EC" id="3.2.1.52" evidence="11"/>
<evidence type="ECO:0000256" key="3">
    <source>
        <dbReference type="ARBA" id="ARBA00022618"/>
    </source>
</evidence>
<dbReference type="InterPro" id="IPR019800">
    <property type="entry name" value="Glyco_hydro_3_AS"/>
</dbReference>
<dbReference type="GO" id="GO:0004563">
    <property type="term" value="F:beta-N-acetylhexosaminidase activity"/>
    <property type="evidence" value="ECO:0007669"/>
    <property type="project" value="UniProtKB-UniRule"/>
</dbReference>
<comment type="function">
    <text evidence="11">Plays a role in peptidoglycan recycling by cleaving the terminal beta-1,4-linked N-acetylglucosamine (GlcNAc) from peptide-linked peptidoglycan fragments, giving rise to free GlcNAc, anhydro-N-acetylmuramic acid and anhydro-N-acetylmuramic acid-linked peptides.</text>
</comment>
<evidence type="ECO:0000256" key="8">
    <source>
        <dbReference type="ARBA" id="ARBA00023306"/>
    </source>
</evidence>
<evidence type="ECO:0000256" key="5">
    <source>
        <dbReference type="ARBA" id="ARBA00022960"/>
    </source>
</evidence>
<keyword evidence="5 11" id="KW-0133">Cell shape</keyword>
<evidence type="ECO:0000256" key="10">
    <source>
        <dbReference type="ARBA" id="ARBA00037880"/>
    </source>
</evidence>
<dbReference type="GO" id="GO:0008360">
    <property type="term" value="P:regulation of cell shape"/>
    <property type="evidence" value="ECO:0007669"/>
    <property type="project" value="UniProtKB-KW"/>
</dbReference>
<feature type="binding site" evidence="11">
    <location>
        <position position="64"/>
    </location>
    <ligand>
        <name>substrate</name>
    </ligand>
</feature>
<feature type="binding site" evidence="11">
    <location>
        <begin position="168"/>
        <end position="169"/>
    </location>
    <ligand>
        <name>substrate</name>
    </ligand>
</feature>
<feature type="binding site" evidence="11">
    <location>
        <position position="72"/>
    </location>
    <ligand>
        <name>substrate</name>
    </ligand>
</feature>
<protein>
    <recommendedName>
        <fullName evidence="11">Beta-hexosaminidase</fullName>
        <ecNumber evidence="11">3.2.1.52</ecNumber>
    </recommendedName>
    <alternativeName>
        <fullName evidence="11">Beta-N-acetylhexosaminidase</fullName>
    </alternativeName>
    <alternativeName>
        <fullName evidence="11">N-acetyl-beta-glucosaminidase</fullName>
    </alternativeName>
</protein>
<dbReference type="GO" id="GO:0051301">
    <property type="term" value="P:cell division"/>
    <property type="evidence" value="ECO:0007669"/>
    <property type="project" value="UniProtKB-KW"/>
</dbReference>
<dbReference type="InterPro" id="IPR036962">
    <property type="entry name" value="Glyco_hydro_3_N_sf"/>
</dbReference>
<keyword evidence="6 11" id="KW-0573">Peptidoglycan synthesis</keyword>
<dbReference type="GO" id="GO:0009252">
    <property type="term" value="P:peptidoglycan biosynthetic process"/>
    <property type="evidence" value="ECO:0007669"/>
    <property type="project" value="UniProtKB-KW"/>
</dbReference>
<evidence type="ECO:0000256" key="9">
    <source>
        <dbReference type="ARBA" id="ARBA00023316"/>
    </source>
</evidence>
<dbReference type="InterPro" id="IPR050226">
    <property type="entry name" value="NagZ_Beta-hexosaminidase"/>
</dbReference>
<name>A0A450ZB00_9GAMM</name>
<keyword evidence="9 11" id="KW-0961">Cell wall biogenesis/degradation</keyword>
<sequence length="352" mass="38735">MSLGPIMFDLEGPELLAEEQDLLRHPLAGGVILFSRNYQTPDQLTNLVANIHELREPRLLVAVDHEGGKVQRFRDSFTTLPAAARFGEVHDHDPIMACSLAEQSGWVMAVELRAHDVDFSFAPVLDLGKGQSKVIGSRAFHHDPEVVAKLGKSFSRGVRRAGMATVGKHFPGHGTVEADSHEDVPIDERTLESIYLKDLIPFNQMIQAGLHAIMPAHVIYPKVDDKPAGFSSVWLHSVLREKLRFEGVIFSDDITMVGAMQAGGSIDRAHAALTAGCDIVLVCNDRKGVQDILDGLGKYHNPATEPRLARMHGHGQCHWDDLLSWDNYRQATSSLSALESKPELDRHDDGSA</sequence>
<dbReference type="InterPro" id="IPR022956">
    <property type="entry name" value="Beta_hexosaminidase_bac"/>
</dbReference>
<keyword evidence="3 11" id="KW-0132">Cell division</keyword>
<evidence type="ECO:0000256" key="2">
    <source>
        <dbReference type="ARBA" id="ARBA00022490"/>
    </source>
</evidence>
<dbReference type="GO" id="GO:0009254">
    <property type="term" value="P:peptidoglycan turnover"/>
    <property type="evidence" value="ECO:0007669"/>
    <property type="project" value="UniProtKB-UniRule"/>
</dbReference>
<accession>A0A450ZB00</accession>
<feature type="active site" description="Nucleophile" evidence="11">
    <location>
        <position position="252"/>
    </location>
</feature>
<dbReference type="EMBL" id="CAADFX010000004">
    <property type="protein sequence ID" value="VFK50971.1"/>
    <property type="molecule type" value="Genomic_DNA"/>
</dbReference>
<evidence type="ECO:0000256" key="11">
    <source>
        <dbReference type="HAMAP-Rule" id="MF_00364"/>
    </source>
</evidence>
<reference evidence="13" key="1">
    <citation type="submission" date="2019-02" db="EMBL/GenBank/DDBJ databases">
        <authorList>
            <person name="Gruber-Vodicka R. H."/>
            <person name="Seah K. B. B."/>
        </authorList>
    </citation>
    <scope>NUCLEOTIDE SEQUENCE</scope>
    <source>
        <strain evidence="13">BECK_BY1</strain>
    </source>
</reference>
<dbReference type="FunFam" id="3.20.20.300:FF:000001">
    <property type="entry name" value="Beta-hexosaminidase"/>
    <property type="match status" value="1"/>
</dbReference>